<feature type="compositionally biased region" description="Low complexity" evidence="9">
    <location>
        <begin position="225"/>
        <end position="242"/>
    </location>
</feature>
<dbReference type="HOGENOM" id="CLU_051898_5_0_1"/>
<dbReference type="Proteomes" id="UP000001514">
    <property type="component" value="Unassembled WGS sequence"/>
</dbReference>
<evidence type="ECO:0000256" key="9">
    <source>
        <dbReference type="SAM" id="MobiDB-lite"/>
    </source>
</evidence>
<feature type="transmembrane region" description="Helical" evidence="8">
    <location>
        <begin position="21"/>
        <end position="40"/>
    </location>
</feature>
<dbReference type="OrthoDB" id="1716531at2759"/>
<proteinExistence type="inferred from homology"/>
<keyword evidence="7 8" id="KW-0472">Membrane</keyword>
<feature type="transmembrane region" description="Helical" evidence="8">
    <location>
        <begin position="60"/>
        <end position="81"/>
    </location>
</feature>
<dbReference type="Pfam" id="PF04511">
    <property type="entry name" value="DER1"/>
    <property type="match status" value="1"/>
</dbReference>
<dbReference type="GO" id="GO:0036503">
    <property type="term" value="P:ERAD pathway"/>
    <property type="evidence" value="ECO:0000318"/>
    <property type="project" value="GO_Central"/>
</dbReference>
<dbReference type="AlphaFoldDB" id="D8QZL0"/>
<feature type="region of interest" description="Disordered" evidence="9">
    <location>
        <begin position="217"/>
        <end position="256"/>
    </location>
</feature>
<protein>
    <recommendedName>
        <fullName evidence="8">Derlin</fullName>
    </recommendedName>
</protein>
<evidence type="ECO:0000256" key="2">
    <source>
        <dbReference type="ARBA" id="ARBA00004477"/>
    </source>
</evidence>
<comment type="function">
    <text evidence="8">May be involved in the degradation of misfolded endoplasmic reticulum (ER) luminal proteins.</text>
</comment>
<organism evidence="12">
    <name type="scientific">Selaginella moellendorffii</name>
    <name type="common">Spikemoss</name>
    <dbReference type="NCBI Taxonomy" id="88036"/>
    <lineage>
        <taxon>Eukaryota</taxon>
        <taxon>Viridiplantae</taxon>
        <taxon>Streptophyta</taxon>
        <taxon>Embryophyta</taxon>
        <taxon>Tracheophyta</taxon>
        <taxon>Lycopodiopsida</taxon>
        <taxon>Selaginellales</taxon>
        <taxon>Selaginellaceae</taxon>
        <taxon>Selaginella</taxon>
    </lineage>
</organism>
<gene>
    <name evidence="11" type="ORF">SELMODRAFT_266761</name>
    <name evidence="10" type="ORF">SELMODRAFT_415487</name>
</gene>
<dbReference type="OMA" id="SSPAEWY"/>
<reference evidence="11 12" key="1">
    <citation type="journal article" date="2011" name="Science">
        <title>The Selaginella genome identifies genetic changes associated with the evolution of vascular plants.</title>
        <authorList>
            <person name="Banks J.A."/>
            <person name="Nishiyama T."/>
            <person name="Hasebe M."/>
            <person name="Bowman J.L."/>
            <person name="Gribskov M."/>
            <person name="dePamphilis C."/>
            <person name="Albert V.A."/>
            <person name="Aono N."/>
            <person name="Aoyama T."/>
            <person name="Ambrose B.A."/>
            <person name="Ashton N.W."/>
            <person name="Axtell M.J."/>
            <person name="Barker E."/>
            <person name="Barker M.S."/>
            <person name="Bennetzen J.L."/>
            <person name="Bonawitz N.D."/>
            <person name="Chapple C."/>
            <person name="Cheng C."/>
            <person name="Correa L.G."/>
            <person name="Dacre M."/>
            <person name="DeBarry J."/>
            <person name="Dreyer I."/>
            <person name="Elias M."/>
            <person name="Engstrom E.M."/>
            <person name="Estelle M."/>
            <person name="Feng L."/>
            <person name="Finet C."/>
            <person name="Floyd S.K."/>
            <person name="Frommer W.B."/>
            <person name="Fujita T."/>
            <person name="Gramzow L."/>
            <person name="Gutensohn M."/>
            <person name="Harholt J."/>
            <person name="Hattori M."/>
            <person name="Heyl A."/>
            <person name="Hirai T."/>
            <person name="Hiwatashi Y."/>
            <person name="Ishikawa M."/>
            <person name="Iwata M."/>
            <person name="Karol K.G."/>
            <person name="Koehler B."/>
            <person name="Kolukisaoglu U."/>
            <person name="Kubo M."/>
            <person name="Kurata T."/>
            <person name="Lalonde S."/>
            <person name="Li K."/>
            <person name="Li Y."/>
            <person name="Litt A."/>
            <person name="Lyons E."/>
            <person name="Manning G."/>
            <person name="Maruyama T."/>
            <person name="Michael T.P."/>
            <person name="Mikami K."/>
            <person name="Miyazaki S."/>
            <person name="Morinaga S."/>
            <person name="Murata T."/>
            <person name="Mueller-Roeber B."/>
            <person name="Nelson D.R."/>
            <person name="Obara M."/>
            <person name="Oguri Y."/>
            <person name="Olmstead R.G."/>
            <person name="Onodera N."/>
            <person name="Petersen B.L."/>
            <person name="Pils B."/>
            <person name="Prigge M."/>
            <person name="Rensing S.A."/>
            <person name="Riano-Pachon D.M."/>
            <person name="Roberts A.W."/>
            <person name="Sato Y."/>
            <person name="Scheller H.V."/>
            <person name="Schulz B."/>
            <person name="Schulz C."/>
            <person name="Shakirov E.V."/>
            <person name="Shibagaki N."/>
            <person name="Shinohara N."/>
            <person name="Shippen D.E."/>
            <person name="Soerensen I."/>
            <person name="Sotooka R."/>
            <person name="Sugimoto N."/>
            <person name="Sugita M."/>
            <person name="Sumikawa N."/>
            <person name="Tanurdzic M."/>
            <person name="Theissen G."/>
            <person name="Ulvskov P."/>
            <person name="Wakazuki S."/>
            <person name="Weng J.K."/>
            <person name="Willats W.W."/>
            <person name="Wipf D."/>
            <person name="Wolf P.G."/>
            <person name="Yang L."/>
            <person name="Zimmer A.D."/>
            <person name="Zhu Q."/>
            <person name="Mitros T."/>
            <person name="Hellsten U."/>
            <person name="Loque D."/>
            <person name="Otillar R."/>
            <person name="Salamov A."/>
            <person name="Schmutz J."/>
            <person name="Shapiro H."/>
            <person name="Lindquist E."/>
            <person name="Lucas S."/>
            <person name="Rokhsar D."/>
            <person name="Grigoriev I.V."/>
        </authorList>
    </citation>
    <scope>NUCLEOTIDE SEQUENCE [LARGE SCALE GENOMIC DNA]</scope>
</reference>
<dbReference type="eggNOG" id="KOG0858">
    <property type="taxonomic scope" value="Eukaryota"/>
</dbReference>
<sequence length="256" mass="28992">MSSPAEFYHSLPPIIKFYGTTCLLLTTVERLGLVSGMLLYFSPELAFKKLQLWRAVTNFFFLGTFSMNFAIQLIMLARYGVQLERSFVSTGQFVWMMVVSALTLLGIATVFPSLNFWFMGSVLVFMLVYLWSREFPNASVSMLGLVTIQGFYVPWAMLFINTMFGGSFLHDLLGIVMGHLYHFLTVLYPRSGGRDFLRAPRFVHKLLAKYGIIHSVPRQPDRSSRPQPQAESPPSAPPSAAEGTAFRGRSYRLNRD</sequence>
<evidence type="ECO:0000313" key="12">
    <source>
        <dbReference type="Proteomes" id="UP000001514"/>
    </source>
</evidence>
<dbReference type="KEGG" id="smo:SELMODRAFT_266761"/>
<dbReference type="STRING" id="88036.D8QZL0"/>
<keyword evidence="4 8" id="KW-0812">Transmembrane</keyword>
<dbReference type="SUPFAM" id="SSF144091">
    <property type="entry name" value="Rhomboid-like"/>
    <property type="match status" value="1"/>
</dbReference>
<evidence type="ECO:0000256" key="6">
    <source>
        <dbReference type="ARBA" id="ARBA00022989"/>
    </source>
</evidence>
<comment type="subcellular location">
    <subcellularLocation>
        <location evidence="2 8">Endoplasmic reticulum membrane</location>
        <topology evidence="2 8">Multi-pass membrane protein</topology>
    </subcellularLocation>
</comment>
<dbReference type="GO" id="GO:0005789">
    <property type="term" value="C:endoplasmic reticulum membrane"/>
    <property type="evidence" value="ECO:0000318"/>
    <property type="project" value="GO_Central"/>
</dbReference>
<dbReference type="InterPro" id="IPR007599">
    <property type="entry name" value="DER1"/>
</dbReference>
<keyword evidence="5 8" id="KW-0256">Endoplasmic reticulum</keyword>
<feature type="transmembrane region" description="Helical" evidence="8">
    <location>
        <begin position="139"/>
        <end position="160"/>
    </location>
</feature>
<dbReference type="InterPro" id="IPR035952">
    <property type="entry name" value="Rhomboid-like_sf"/>
</dbReference>
<evidence type="ECO:0000256" key="3">
    <source>
        <dbReference type="ARBA" id="ARBA00008917"/>
    </source>
</evidence>
<evidence type="ECO:0000256" key="5">
    <source>
        <dbReference type="ARBA" id="ARBA00022824"/>
    </source>
</evidence>
<feature type="transmembrane region" description="Helical" evidence="8">
    <location>
        <begin position="116"/>
        <end position="132"/>
    </location>
</feature>
<name>D8QZL0_SELML</name>
<comment type="function">
    <text evidence="1">May be involved in the degradation process of specific misfolded endoplasmic reticulum (ER) luminal proteins.</text>
</comment>
<dbReference type="EMBL" id="GL377569">
    <property type="protein sequence ID" value="EFJ34818.1"/>
    <property type="molecule type" value="Genomic_DNA"/>
</dbReference>
<dbReference type="Gramene" id="EFJ34818">
    <property type="protein sequence ID" value="EFJ34818"/>
    <property type="gene ID" value="SELMODRAFT_266761"/>
</dbReference>
<dbReference type="KEGG" id="smo:SELMODRAFT_415487"/>
<evidence type="ECO:0000256" key="8">
    <source>
        <dbReference type="RuleBase" id="RU363059"/>
    </source>
</evidence>
<keyword evidence="12" id="KW-1185">Reference proteome</keyword>
<dbReference type="GO" id="GO:0030968">
    <property type="term" value="P:endoplasmic reticulum unfolded protein response"/>
    <property type="evidence" value="ECO:0000318"/>
    <property type="project" value="GO_Central"/>
</dbReference>
<keyword evidence="6 8" id="KW-1133">Transmembrane helix</keyword>
<comment type="similarity">
    <text evidence="3 8">Belongs to the derlin family.</text>
</comment>
<dbReference type="FunCoup" id="D8QZL0">
    <property type="interactions" value="1375"/>
</dbReference>
<evidence type="ECO:0000256" key="7">
    <source>
        <dbReference type="ARBA" id="ARBA00023136"/>
    </source>
</evidence>
<evidence type="ECO:0000256" key="4">
    <source>
        <dbReference type="ARBA" id="ARBA00022692"/>
    </source>
</evidence>
<evidence type="ECO:0000313" key="10">
    <source>
        <dbReference type="EMBL" id="EFJ23511.1"/>
    </source>
</evidence>
<accession>D8QZL0</accession>
<evidence type="ECO:0000256" key="1">
    <source>
        <dbReference type="ARBA" id="ARBA00003292"/>
    </source>
</evidence>
<dbReference type="InParanoid" id="D8QZL0"/>
<dbReference type="PANTHER" id="PTHR11009">
    <property type="entry name" value="DER1-LIKE PROTEIN, DERLIN"/>
    <property type="match status" value="1"/>
</dbReference>
<dbReference type="EMBL" id="GL377592">
    <property type="protein sequence ID" value="EFJ23511.1"/>
    <property type="molecule type" value="Genomic_DNA"/>
</dbReference>
<feature type="transmembrane region" description="Helical" evidence="8">
    <location>
        <begin position="93"/>
        <end position="110"/>
    </location>
</feature>
<dbReference type="Gramene" id="EFJ23511">
    <property type="protein sequence ID" value="EFJ23511"/>
    <property type="gene ID" value="SELMODRAFT_415487"/>
</dbReference>
<dbReference type="GO" id="GO:0005047">
    <property type="term" value="F:signal recognition particle binding"/>
    <property type="evidence" value="ECO:0000318"/>
    <property type="project" value="GO_Central"/>
</dbReference>
<evidence type="ECO:0000313" key="11">
    <source>
        <dbReference type="EMBL" id="EFJ34818.1"/>
    </source>
</evidence>